<protein>
    <submittedName>
        <fullName evidence="2">Uncharacterized protein</fullName>
    </submittedName>
</protein>
<evidence type="ECO:0000313" key="3">
    <source>
        <dbReference type="Proteomes" id="UP000215335"/>
    </source>
</evidence>
<dbReference type="STRING" id="543379.A0A232FA24"/>
<accession>A0A232FA24</accession>
<dbReference type="AlphaFoldDB" id="A0A232FA24"/>
<feature type="chain" id="PRO_5011968982" evidence="1">
    <location>
        <begin position="21"/>
        <end position="155"/>
    </location>
</feature>
<keyword evidence="1" id="KW-0732">Signal</keyword>
<dbReference type="OrthoDB" id="6475149at2759"/>
<evidence type="ECO:0000313" key="2">
    <source>
        <dbReference type="EMBL" id="OXU27472.1"/>
    </source>
</evidence>
<dbReference type="EMBL" id="NNAY01000599">
    <property type="protein sequence ID" value="OXU27472.1"/>
    <property type="molecule type" value="Genomic_DNA"/>
</dbReference>
<comment type="caution">
    <text evidence="2">The sequence shown here is derived from an EMBL/GenBank/DDBJ whole genome shotgun (WGS) entry which is preliminary data.</text>
</comment>
<evidence type="ECO:0000256" key="1">
    <source>
        <dbReference type="SAM" id="SignalP"/>
    </source>
</evidence>
<name>A0A232FA24_9HYME</name>
<gene>
    <name evidence="2" type="ORF">TSAR_011210</name>
</gene>
<keyword evidence="3" id="KW-1185">Reference proteome</keyword>
<proteinExistence type="predicted"/>
<feature type="signal peptide" evidence="1">
    <location>
        <begin position="1"/>
        <end position="20"/>
    </location>
</feature>
<reference evidence="2 3" key="1">
    <citation type="journal article" date="2017" name="Curr. Biol.">
        <title>The Evolution of Venom by Co-option of Single-Copy Genes.</title>
        <authorList>
            <person name="Martinson E.O."/>
            <person name="Mrinalini"/>
            <person name="Kelkar Y.D."/>
            <person name="Chang C.H."/>
            <person name="Werren J.H."/>
        </authorList>
    </citation>
    <scope>NUCLEOTIDE SEQUENCE [LARGE SCALE GENOMIC DNA]</scope>
    <source>
        <strain evidence="2 3">Alberta</strain>
        <tissue evidence="2">Whole body</tissue>
    </source>
</reference>
<organism evidence="2 3">
    <name type="scientific">Trichomalopsis sarcophagae</name>
    <dbReference type="NCBI Taxonomy" id="543379"/>
    <lineage>
        <taxon>Eukaryota</taxon>
        <taxon>Metazoa</taxon>
        <taxon>Ecdysozoa</taxon>
        <taxon>Arthropoda</taxon>
        <taxon>Hexapoda</taxon>
        <taxon>Insecta</taxon>
        <taxon>Pterygota</taxon>
        <taxon>Neoptera</taxon>
        <taxon>Endopterygota</taxon>
        <taxon>Hymenoptera</taxon>
        <taxon>Apocrita</taxon>
        <taxon>Proctotrupomorpha</taxon>
        <taxon>Chalcidoidea</taxon>
        <taxon>Pteromalidae</taxon>
        <taxon>Pteromalinae</taxon>
        <taxon>Trichomalopsis</taxon>
    </lineage>
</organism>
<sequence>MQAYRVVAVIFVFSIFRAKGNDIEFPTEENFQPNDVTERPVVKYDHVTKATHIHFSNESVASELQHTICSVKTEEFVAKAESTASRILHGVCTTEEMMKTFKNMEKSFMERLEKLQQNLTDFIQSKFQPFSQRKEYVRTPKANPFKTVSYFSNFT</sequence>
<dbReference type="Proteomes" id="UP000215335">
    <property type="component" value="Unassembled WGS sequence"/>
</dbReference>